<dbReference type="GO" id="GO:0016787">
    <property type="term" value="F:hydrolase activity"/>
    <property type="evidence" value="ECO:0007669"/>
    <property type="project" value="UniProtKB-KW"/>
</dbReference>
<dbReference type="SUPFAM" id="SSF109604">
    <property type="entry name" value="HD-domain/PDEase-like"/>
    <property type="match status" value="1"/>
</dbReference>
<comment type="caution">
    <text evidence="2">The sequence shown here is derived from an EMBL/GenBank/DDBJ whole genome shotgun (WGS) entry which is preliminary data.</text>
</comment>
<dbReference type="EMBL" id="LPXH01000035">
    <property type="protein sequence ID" value="KUF39582.1"/>
    <property type="molecule type" value="Genomic_DNA"/>
</dbReference>
<organism evidence="2 3">
    <name type="scientific">Comamonas kerstersii</name>
    <dbReference type="NCBI Taxonomy" id="225992"/>
    <lineage>
        <taxon>Bacteria</taxon>
        <taxon>Pseudomonadati</taxon>
        <taxon>Pseudomonadota</taxon>
        <taxon>Betaproteobacteria</taxon>
        <taxon>Burkholderiales</taxon>
        <taxon>Comamonadaceae</taxon>
        <taxon>Comamonas</taxon>
    </lineage>
</organism>
<dbReference type="PANTHER" id="PTHR33594">
    <property type="entry name" value="SUPERFAMILY HYDROLASE, PUTATIVE (AFU_ORTHOLOGUE AFUA_1G03035)-RELATED"/>
    <property type="match status" value="1"/>
</dbReference>
<dbReference type="RefSeq" id="WP_058880181.1">
    <property type="nucleotide sequence ID" value="NZ_LPXH01000035.1"/>
</dbReference>
<evidence type="ECO:0000259" key="1">
    <source>
        <dbReference type="PROSITE" id="PS51831"/>
    </source>
</evidence>
<feature type="domain" description="HD" evidence="1">
    <location>
        <begin position="11"/>
        <end position="116"/>
    </location>
</feature>
<dbReference type="Pfam" id="PF01966">
    <property type="entry name" value="HD"/>
    <property type="match status" value="1"/>
</dbReference>
<sequence>MNCFSTDPAHDTTHLTRVWATAQTLLQDHPEADAEVVHAACLWHDCVNLPKNHLQRAQASRMAAEKAVAALRARGFPAHKLDAVAHAIEAHSFSAGIAPQTIEAKIVQDADRLDALGPVGIARMFSVGGQLGRALAHPTDPLAQQRPLDDVTYTLDHIEVKLATLPASMQTAAGRRLGEERMAWIRSFQAAFVQQWLPAATP</sequence>
<proteinExistence type="predicted"/>
<gene>
    <name evidence="2" type="ORF">AS359_05830</name>
</gene>
<dbReference type="PROSITE" id="PS51831">
    <property type="entry name" value="HD"/>
    <property type="match status" value="1"/>
</dbReference>
<keyword evidence="3" id="KW-1185">Reference proteome</keyword>
<reference evidence="2 3" key="1">
    <citation type="submission" date="2015-12" db="EMBL/GenBank/DDBJ databases">
        <title>Complete genome sequence of a multi-drug resistant strain Acidovorax sp. 12322-1.</title>
        <authorList>
            <person name="Ming D."/>
            <person name="Wang M."/>
            <person name="Hu S."/>
            <person name="Zhou Y."/>
            <person name="Jiang T."/>
        </authorList>
    </citation>
    <scope>NUCLEOTIDE SEQUENCE [LARGE SCALE GENOMIC DNA]</scope>
    <source>
        <strain evidence="2 3">12322-1</strain>
    </source>
</reference>
<evidence type="ECO:0000313" key="2">
    <source>
        <dbReference type="EMBL" id="KUF39582.1"/>
    </source>
</evidence>
<accession>A0A0W7YWW6</accession>
<dbReference type="SMART" id="SM00471">
    <property type="entry name" value="HDc"/>
    <property type="match status" value="1"/>
</dbReference>
<dbReference type="InterPro" id="IPR003607">
    <property type="entry name" value="HD/PDEase_dom"/>
</dbReference>
<protein>
    <submittedName>
        <fullName evidence="2">Hydrolase</fullName>
    </submittedName>
</protein>
<dbReference type="Proteomes" id="UP000053300">
    <property type="component" value="Unassembled WGS sequence"/>
</dbReference>
<evidence type="ECO:0000313" key="3">
    <source>
        <dbReference type="Proteomes" id="UP000053300"/>
    </source>
</evidence>
<dbReference type="CDD" id="cd00077">
    <property type="entry name" value="HDc"/>
    <property type="match status" value="1"/>
</dbReference>
<dbReference type="AlphaFoldDB" id="A0A0W7YWW6"/>
<keyword evidence="2" id="KW-0378">Hydrolase</keyword>
<dbReference type="InterPro" id="IPR006674">
    <property type="entry name" value="HD_domain"/>
</dbReference>
<dbReference type="Gene3D" id="1.10.3210.50">
    <property type="match status" value="1"/>
</dbReference>
<name>A0A0W7YWW6_9BURK</name>
<dbReference type="STRING" id="225992.B5M06_15440"/>
<dbReference type="PANTHER" id="PTHR33594:SF1">
    <property type="entry name" value="HD_PDEASE DOMAIN-CONTAINING PROTEIN"/>
    <property type="match status" value="1"/>
</dbReference>